<evidence type="ECO:0000313" key="7">
    <source>
        <dbReference type="EMBL" id="KAK1428474.1"/>
    </source>
</evidence>
<dbReference type="GO" id="GO:0051726">
    <property type="term" value="P:regulation of cell cycle"/>
    <property type="evidence" value="ECO:0007669"/>
    <property type="project" value="InterPro"/>
</dbReference>
<dbReference type="GO" id="GO:0004861">
    <property type="term" value="F:cyclin-dependent protein serine/threonine kinase inhibitor activity"/>
    <property type="evidence" value="ECO:0007669"/>
    <property type="project" value="UniProtKB-UniRule"/>
</dbReference>
<evidence type="ECO:0000313" key="8">
    <source>
        <dbReference type="Proteomes" id="UP001229421"/>
    </source>
</evidence>
<keyword evidence="3 5" id="KW-0649">Protein kinase inhibitor</keyword>
<dbReference type="AlphaFoldDB" id="A0AAD8KS22"/>
<accession>A0AAD8KS22</accession>
<feature type="domain" description="Cyclin-dependent kinase inhibitor" evidence="6">
    <location>
        <begin position="167"/>
        <end position="210"/>
    </location>
</feature>
<dbReference type="Pfam" id="PF02234">
    <property type="entry name" value="CDI"/>
    <property type="match status" value="1"/>
</dbReference>
<keyword evidence="4" id="KW-0131">Cell cycle</keyword>
<dbReference type="InterPro" id="IPR044898">
    <property type="entry name" value="CDI_dom_sf"/>
</dbReference>
<sequence length="213" mass="23883">MGKYMRKPKLTGDTMTVFDVVSHSSLGVRTRAKTLALQKLQALNSSTVSPPSPASEQTSYLQLRSRRLVKPPVQRLSCSSQRNPNPRAVNCSIGSYSVGSGLVGVRIEDCEETEEACFGENDCIQRSTRESTPCSSIKDINVICTPGSSTRSRNLETSNYSTTRSMPLSREIEDFFVVHEQQQHTRFANKYNFNFVIEKPLEGCYEWVKVKSQ</sequence>
<name>A0AAD8KS22_TARER</name>
<organism evidence="7 8">
    <name type="scientific">Tagetes erecta</name>
    <name type="common">African marigold</name>
    <dbReference type="NCBI Taxonomy" id="13708"/>
    <lineage>
        <taxon>Eukaryota</taxon>
        <taxon>Viridiplantae</taxon>
        <taxon>Streptophyta</taxon>
        <taxon>Embryophyta</taxon>
        <taxon>Tracheophyta</taxon>
        <taxon>Spermatophyta</taxon>
        <taxon>Magnoliopsida</taxon>
        <taxon>eudicotyledons</taxon>
        <taxon>Gunneridae</taxon>
        <taxon>Pentapetalae</taxon>
        <taxon>asterids</taxon>
        <taxon>campanulids</taxon>
        <taxon>Asterales</taxon>
        <taxon>Asteraceae</taxon>
        <taxon>Asteroideae</taxon>
        <taxon>Heliantheae alliance</taxon>
        <taxon>Tageteae</taxon>
        <taxon>Tagetes</taxon>
    </lineage>
</organism>
<comment type="caution">
    <text evidence="7">The sequence shown here is derived from an EMBL/GenBank/DDBJ whole genome shotgun (WGS) entry which is preliminary data.</text>
</comment>
<evidence type="ECO:0000256" key="2">
    <source>
        <dbReference type="ARBA" id="ARBA00010274"/>
    </source>
</evidence>
<comment type="subcellular location">
    <subcellularLocation>
        <location evidence="1">Nucleus</location>
        <location evidence="1">Nucleoplasm</location>
    </subcellularLocation>
</comment>
<dbReference type="Gene3D" id="4.10.365.10">
    <property type="entry name" value="p27"/>
    <property type="match status" value="1"/>
</dbReference>
<evidence type="ECO:0000256" key="3">
    <source>
        <dbReference type="ARBA" id="ARBA00023013"/>
    </source>
</evidence>
<proteinExistence type="inferred from homology"/>
<evidence type="ECO:0000256" key="4">
    <source>
        <dbReference type="ARBA" id="ARBA00023306"/>
    </source>
</evidence>
<dbReference type="PANTHER" id="PTHR46776">
    <property type="entry name" value="CYCLIN-DEPENDENT KINASE INHIBITOR 4-RELATED"/>
    <property type="match status" value="1"/>
</dbReference>
<dbReference type="EMBL" id="JAUHHV010000004">
    <property type="protein sequence ID" value="KAK1428474.1"/>
    <property type="molecule type" value="Genomic_DNA"/>
</dbReference>
<keyword evidence="8" id="KW-1185">Reference proteome</keyword>
<evidence type="ECO:0000256" key="5">
    <source>
        <dbReference type="PIRNR" id="PIRNR017811"/>
    </source>
</evidence>
<dbReference type="GO" id="GO:0005654">
    <property type="term" value="C:nucleoplasm"/>
    <property type="evidence" value="ECO:0007669"/>
    <property type="project" value="UniProtKB-SubCell"/>
</dbReference>
<evidence type="ECO:0000256" key="1">
    <source>
        <dbReference type="ARBA" id="ARBA00004642"/>
    </source>
</evidence>
<evidence type="ECO:0000259" key="6">
    <source>
        <dbReference type="Pfam" id="PF02234"/>
    </source>
</evidence>
<dbReference type="PIRSF" id="PIRSF017811">
    <property type="entry name" value="CDK_inhib_pln"/>
    <property type="match status" value="1"/>
</dbReference>
<protein>
    <recommendedName>
        <fullName evidence="5">Cyclin-dependent kinase inhibitor</fullName>
    </recommendedName>
</protein>
<comment type="similarity">
    <text evidence="2 5">Belongs to the CDI family. ICK/KRP subfamily.</text>
</comment>
<dbReference type="InterPro" id="IPR003175">
    <property type="entry name" value="CDI_dom"/>
</dbReference>
<gene>
    <name evidence="7" type="ORF">QVD17_17309</name>
</gene>
<reference evidence="7" key="1">
    <citation type="journal article" date="2023" name="bioRxiv">
        <title>Improved chromosome-level genome assembly for marigold (Tagetes erecta).</title>
        <authorList>
            <person name="Jiang F."/>
            <person name="Yuan L."/>
            <person name="Wang S."/>
            <person name="Wang H."/>
            <person name="Xu D."/>
            <person name="Wang A."/>
            <person name="Fan W."/>
        </authorList>
    </citation>
    <scope>NUCLEOTIDE SEQUENCE</scope>
    <source>
        <strain evidence="7">WSJ</strain>
        <tissue evidence="7">Leaf</tissue>
    </source>
</reference>
<dbReference type="InterPro" id="IPR044275">
    <property type="entry name" value="KRP"/>
</dbReference>
<dbReference type="Proteomes" id="UP001229421">
    <property type="component" value="Unassembled WGS sequence"/>
</dbReference>